<evidence type="ECO:0000259" key="1">
    <source>
        <dbReference type="PROSITE" id="PS50011"/>
    </source>
</evidence>
<evidence type="ECO:0000313" key="2">
    <source>
        <dbReference type="EMBL" id="KAJ7738142.1"/>
    </source>
</evidence>
<dbReference type="Gene3D" id="1.10.510.10">
    <property type="entry name" value="Transferase(Phosphotransferase) domain 1"/>
    <property type="match status" value="1"/>
</dbReference>
<dbReference type="InterPro" id="IPR011009">
    <property type="entry name" value="Kinase-like_dom_sf"/>
</dbReference>
<reference evidence="2" key="1">
    <citation type="submission" date="2023-03" db="EMBL/GenBank/DDBJ databases">
        <title>Massive genome expansion in bonnet fungi (Mycena s.s.) driven by repeated elements and novel gene families across ecological guilds.</title>
        <authorList>
            <consortium name="Lawrence Berkeley National Laboratory"/>
            <person name="Harder C.B."/>
            <person name="Miyauchi S."/>
            <person name="Viragh M."/>
            <person name="Kuo A."/>
            <person name="Thoen E."/>
            <person name="Andreopoulos B."/>
            <person name="Lu D."/>
            <person name="Skrede I."/>
            <person name="Drula E."/>
            <person name="Henrissat B."/>
            <person name="Morin E."/>
            <person name="Kohler A."/>
            <person name="Barry K."/>
            <person name="LaButti K."/>
            <person name="Morin E."/>
            <person name="Salamov A."/>
            <person name="Lipzen A."/>
            <person name="Mereny Z."/>
            <person name="Hegedus B."/>
            <person name="Baldrian P."/>
            <person name="Stursova M."/>
            <person name="Weitz H."/>
            <person name="Taylor A."/>
            <person name="Grigoriev I.V."/>
            <person name="Nagy L.G."/>
            <person name="Martin F."/>
            <person name="Kauserud H."/>
        </authorList>
    </citation>
    <scope>NUCLEOTIDE SEQUENCE</scope>
    <source>
        <strain evidence="2">CBHHK182m</strain>
    </source>
</reference>
<dbReference type="PANTHER" id="PTHR44329:SF289">
    <property type="entry name" value="SERINE_THREONINE-PROTEIN KINASE VIK"/>
    <property type="match status" value="1"/>
</dbReference>
<dbReference type="SUPFAM" id="SSF56112">
    <property type="entry name" value="Protein kinase-like (PK-like)"/>
    <property type="match status" value="1"/>
</dbReference>
<dbReference type="PROSITE" id="PS50011">
    <property type="entry name" value="PROTEIN_KINASE_DOM"/>
    <property type="match status" value="1"/>
</dbReference>
<dbReference type="InterPro" id="IPR000719">
    <property type="entry name" value="Prot_kinase_dom"/>
</dbReference>
<feature type="domain" description="Protein kinase" evidence="1">
    <location>
        <begin position="1"/>
        <end position="141"/>
    </location>
</feature>
<dbReference type="AlphaFoldDB" id="A0AAD7IBK9"/>
<keyword evidence="3" id="KW-1185">Reference proteome</keyword>
<feature type="non-terminal residue" evidence="2">
    <location>
        <position position="141"/>
    </location>
</feature>
<organism evidence="2 3">
    <name type="scientific">Mycena metata</name>
    <dbReference type="NCBI Taxonomy" id="1033252"/>
    <lineage>
        <taxon>Eukaryota</taxon>
        <taxon>Fungi</taxon>
        <taxon>Dikarya</taxon>
        <taxon>Basidiomycota</taxon>
        <taxon>Agaricomycotina</taxon>
        <taxon>Agaricomycetes</taxon>
        <taxon>Agaricomycetidae</taxon>
        <taxon>Agaricales</taxon>
        <taxon>Marasmiineae</taxon>
        <taxon>Mycenaceae</taxon>
        <taxon>Mycena</taxon>
    </lineage>
</organism>
<proteinExistence type="predicted"/>
<accession>A0AAD7IBK9</accession>
<protein>
    <submittedName>
        <fullName evidence="2">Kinase-like domain-containing protein</fullName>
    </submittedName>
</protein>
<dbReference type="Pfam" id="PF07714">
    <property type="entry name" value="PK_Tyr_Ser-Thr"/>
    <property type="match status" value="1"/>
</dbReference>
<dbReference type="PANTHER" id="PTHR44329">
    <property type="entry name" value="SERINE/THREONINE-PROTEIN KINASE TNNI3K-RELATED"/>
    <property type="match status" value="1"/>
</dbReference>
<dbReference type="EMBL" id="JARKIB010000113">
    <property type="protein sequence ID" value="KAJ7738142.1"/>
    <property type="molecule type" value="Genomic_DNA"/>
</dbReference>
<dbReference type="InterPro" id="IPR051681">
    <property type="entry name" value="Ser/Thr_Kinases-Pseudokinases"/>
</dbReference>
<sequence>QHGVVHGGLRPTNILMKEDGTACVSDYGMVEVQSSGGDGYRYFSPEAWKGVRILGCFSLAPPAEQAFKTLSRSSDVFAWGMSALQIFTSKPPWGILTEKQIFAFVVQEHTRPDRPDEDFGLTDHIWYIIQKCWERDSRQRP</sequence>
<gene>
    <name evidence="2" type="ORF">B0H16DRAFT_1206600</name>
</gene>
<dbReference type="InterPro" id="IPR001245">
    <property type="entry name" value="Ser-Thr/Tyr_kinase_cat_dom"/>
</dbReference>
<keyword evidence="2" id="KW-0418">Kinase</keyword>
<keyword evidence="2" id="KW-0808">Transferase</keyword>
<dbReference type="Proteomes" id="UP001215598">
    <property type="component" value="Unassembled WGS sequence"/>
</dbReference>
<name>A0AAD7IBK9_9AGAR</name>
<comment type="caution">
    <text evidence="2">The sequence shown here is derived from an EMBL/GenBank/DDBJ whole genome shotgun (WGS) entry which is preliminary data.</text>
</comment>
<dbReference type="GO" id="GO:0005524">
    <property type="term" value="F:ATP binding"/>
    <property type="evidence" value="ECO:0007669"/>
    <property type="project" value="InterPro"/>
</dbReference>
<evidence type="ECO:0000313" key="3">
    <source>
        <dbReference type="Proteomes" id="UP001215598"/>
    </source>
</evidence>
<feature type="non-terminal residue" evidence="2">
    <location>
        <position position="1"/>
    </location>
</feature>
<dbReference type="GO" id="GO:0004674">
    <property type="term" value="F:protein serine/threonine kinase activity"/>
    <property type="evidence" value="ECO:0007669"/>
    <property type="project" value="TreeGrafter"/>
</dbReference>